<proteinExistence type="predicted"/>
<dbReference type="AlphaFoldDB" id="A0A1I7PHP9"/>
<keyword evidence="2" id="KW-1185">Reference proteome</keyword>
<dbReference type="RefSeq" id="WP_069960526.1">
    <property type="nucleotide sequence ID" value="NZ_CP016094.1"/>
</dbReference>
<evidence type="ECO:0000313" key="2">
    <source>
        <dbReference type="Proteomes" id="UP000095228"/>
    </source>
</evidence>
<evidence type="ECO:0000313" key="1">
    <source>
        <dbReference type="EMBL" id="AOS43139.1"/>
    </source>
</evidence>
<dbReference type="STRING" id="1838286.Verru16b_00180"/>
<dbReference type="KEGG" id="obg:Verru16b_00180"/>
<dbReference type="Proteomes" id="UP000095228">
    <property type="component" value="Chromosome"/>
</dbReference>
<name>A0A1I7PHP9_9BACT</name>
<reference evidence="1 2" key="1">
    <citation type="submission" date="2016-06" db="EMBL/GenBank/DDBJ databases">
        <title>Three novel species with peptidoglycan cell walls form the new genus Lacunisphaera gen. nov. in the family Opitutaceae of the verrucomicrobial subdivision 4.</title>
        <authorList>
            <person name="Rast P."/>
            <person name="Gloeckner I."/>
            <person name="Jogler M."/>
            <person name="Boedeker C."/>
            <person name="Jeske O."/>
            <person name="Wiegand S."/>
            <person name="Reinhardt R."/>
            <person name="Schumann P."/>
            <person name="Rohde M."/>
            <person name="Spring S."/>
            <person name="Gloeckner F.O."/>
            <person name="Jogler C."/>
        </authorList>
    </citation>
    <scope>NUCLEOTIDE SEQUENCE [LARGE SCALE GENOMIC DNA]</scope>
    <source>
        <strain evidence="1 2">IG16b</strain>
    </source>
</reference>
<organism evidence="1 2">
    <name type="scientific">Lacunisphaera limnophila</name>
    <dbReference type="NCBI Taxonomy" id="1838286"/>
    <lineage>
        <taxon>Bacteria</taxon>
        <taxon>Pseudomonadati</taxon>
        <taxon>Verrucomicrobiota</taxon>
        <taxon>Opitutia</taxon>
        <taxon>Opitutales</taxon>
        <taxon>Opitutaceae</taxon>
        <taxon>Lacunisphaera</taxon>
    </lineage>
</organism>
<gene>
    <name evidence="1" type="ORF">Verru16b_00180</name>
</gene>
<dbReference type="EMBL" id="CP016094">
    <property type="protein sequence ID" value="AOS43139.1"/>
    <property type="molecule type" value="Genomic_DNA"/>
</dbReference>
<protein>
    <submittedName>
        <fullName evidence="1">Uncharacterized protein</fullName>
    </submittedName>
</protein>
<sequence length="103" mass="11914">MKKQNSAYHHPPRHRCAALLFAGCAKNDREEVADKSKEVYQDTKTAVAAGWNNLKDFTFEKRNDFTATLKARQADLEAGMSKLRSEYFRSQRQRQPQGRPWPS</sequence>
<accession>A0A1I7PHP9</accession>